<dbReference type="RefSeq" id="WP_103976543.1">
    <property type="nucleotide sequence ID" value="NZ_PGLV01000001.1"/>
</dbReference>
<keyword evidence="2" id="KW-1185">Reference proteome</keyword>
<dbReference type="EMBL" id="PGLV01000001">
    <property type="protein sequence ID" value="POZ56412.1"/>
    <property type="molecule type" value="Genomic_DNA"/>
</dbReference>
<name>A0A2S5D077_LYSSH</name>
<reference evidence="1 2" key="1">
    <citation type="submission" date="2017-11" db="EMBL/GenBank/DDBJ databases">
        <title>Genome sequence of Lysinibacillus sphaericus, a lignin-degrading bacteria isolated from municipal solid waste soil.</title>
        <authorList>
            <person name="Persinoti G.F."/>
            <person name="Paixao D.A."/>
            <person name="Bugg T.D."/>
            <person name="Squina F.M."/>
        </authorList>
    </citation>
    <scope>NUCLEOTIDE SEQUENCE [LARGE SCALE GENOMIC DNA]</scope>
    <source>
        <strain evidence="1 2">A1</strain>
    </source>
</reference>
<accession>A0A2S5D077</accession>
<evidence type="ECO:0000313" key="2">
    <source>
        <dbReference type="Proteomes" id="UP000237319"/>
    </source>
</evidence>
<evidence type="ECO:0000313" key="1">
    <source>
        <dbReference type="EMBL" id="POZ56412.1"/>
    </source>
</evidence>
<proteinExistence type="predicted"/>
<gene>
    <name evidence="1" type="ORF">LYSIN_01195</name>
</gene>
<sequence length="64" mass="7663">MKTIRKRKICMLNGMKYDSKLKMVVAKHSDGTENNFCLSDIKNRVQRNEEFKKTIKLAREMREK</sequence>
<organism evidence="1 2">
    <name type="scientific">Lysinibacillus sphaericus</name>
    <name type="common">Bacillus sphaericus</name>
    <dbReference type="NCBI Taxonomy" id="1421"/>
    <lineage>
        <taxon>Bacteria</taxon>
        <taxon>Bacillati</taxon>
        <taxon>Bacillota</taxon>
        <taxon>Bacilli</taxon>
        <taxon>Bacillales</taxon>
        <taxon>Bacillaceae</taxon>
        <taxon>Lysinibacillus</taxon>
    </lineage>
</organism>
<dbReference type="Proteomes" id="UP000237319">
    <property type="component" value="Unassembled WGS sequence"/>
</dbReference>
<dbReference type="AlphaFoldDB" id="A0A2S5D077"/>
<comment type="caution">
    <text evidence="1">The sequence shown here is derived from an EMBL/GenBank/DDBJ whole genome shotgun (WGS) entry which is preliminary data.</text>
</comment>
<protein>
    <submittedName>
        <fullName evidence="1">Uncharacterized protein</fullName>
    </submittedName>
</protein>